<sequence length="114" mass="11802">MASGVSSLSPCYDGSLWAILEAVATAFGLLHVVLGEFLHIIGLPMLLKTAQGGFVQLFVSGLLALGKKGCSQLLACSIAGTHLSMMGLLVLDDSGVGVPLVAYMVARHGCWPQC</sequence>
<dbReference type="EMBL" id="KV429164">
    <property type="protein sequence ID" value="KZT63691.1"/>
    <property type="molecule type" value="Genomic_DNA"/>
</dbReference>
<dbReference type="AlphaFoldDB" id="A0A165KWU7"/>
<name>A0A165KWU7_9APHY</name>
<evidence type="ECO:0000313" key="3">
    <source>
        <dbReference type="Proteomes" id="UP000076727"/>
    </source>
</evidence>
<keyword evidence="1" id="KW-1133">Transmembrane helix</keyword>
<accession>A0A165KWU7</accession>
<reference evidence="2 3" key="1">
    <citation type="journal article" date="2016" name="Mol. Biol. Evol.">
        <title>Comparative Genomics of Early-Diverging Mushroom-Forming Fungi Provides Insights into the Origins of Lignocellulose Decay Capabilities.</title>
        <authorList>
            <person name="Nagy L.G."/>
            <person name="Riley R."/>
            <person name="Tritt A."/>
            <person name="Adam C."/>
            <person name="Daum C."/>
            <person name="Floudas D."/>
            <person name="Sun H."/>
            <person name="Yadav J.S."/>
            <person name="Pangilinan J."/>
            <person name="Larsson K.H."/>
            <person name="Matsuura K."/>
            <person name="Barry K."/>
            <person name="Labutti K."/>
            <person name="Kuo R."/>
            <person name="Ohm R.A."/>
            <person name="Bhattacharya S.S."/>
            <person name="Shirouzu T."/>
            <person name="Yoshinaga Y."/>
            <person name="Martin F.M."/>
            <person name="Grigoriev I.V."/>
            <person name="Hibbett D.S."/>
        </authorList>
    </citation>
    <scope>NUCLEOTIDE SEQUENCE [LARGE SCALE GENOMIC DNA]</scope>
    <source>
        <strain evidence="2 3">L-15889</strain>
    </source>
</reference>
<keyword evidence="1" id="KW-0812">Transmembrane</keyword>
<protein>
    <submittedName>
        <fullName evidence="2">Uncharacterized protein</fullName>
    </submittedName>
</protein>
<proteinExistence type="predicted"/>
<keyword evidence="1" id="KW-0472">Membrane</keyword>
<evidence type="ECO:0000256" key="1">
    <source>
        <dbReference type="SAM" id="Phobius"/>
    </source>
</evidence>
<dbReference type="Proteomes" id="UP000076727">
    <property type="component" value="Unassembled WGS sequence"/>
</dbReference>
<evidence type="ECO:0000313" key="2">
    <source>
        <dbReference type="EMBL" id="KZT63691.1"/>
    </source>
</evidence>
<feature type="transmembrane region" description="Helical" evidence="1">
    <location>
        <begin position="15"/>
        <end position="34"/>
    </location>
</feature>
<organism evidence="2 3">
    <name type="scientific">Daedalea quercina L-15889</name>
    <dbReference type="NCBI Taxonomy" id="1314783"/>
    <lineage>
        <taxon>Eukaryota</taxon>
        <taxon>Fungi</taxon>
        <taxon>Dikarya</taxon>
        <taxon>Basidiomycota</taxon>
        <taxon>Agaricomycotina</taxon>
        <taxon>Agaricomycetes</taxon>
        <taxon>Polyporales</taxon>
        <taxon>Fomitopsis</taxon>
    </lineage>
</organism>
<gene>
    <name evidence="2" type="ORF">DAEQUDRAFT_100875</name>
</gene>
<keyword evidence="3" id="KW-1185">Reference proteome</keyword>